<dbReference type="RefSeq" id="XP_014678433.1">
    <property type="nucleotide sequence ID" value="XM_014822947.1"/>
</dbReference>
<dbReference type="PANTHER" id="PTHR10283">
    <property type="entry name" value="SOLUTE CARRIER FAMILY 13 MEMBER"/>
    <property type="match status" value="1"/>
</dbReference>
<evidence type="ECO:0000256" key="1">
    <source>
        <dbReference type="ARBA" id="ARBA00004141"/>
    </source>
</evidence>
<evidence type="ECO:0000313" key="9">
    <source>
        <dbReference type="Proteomes" id="UP000695022"/>
    </source>
</evidence>
<feature type="transmembrane region" description="Helical" evidence="8">
    <location>
        <begin position="515"/>
        <end position="542"/>
    </location>
</feature>
<dbReference type="Proteomes" id="UP000695022">
    <property type="component" value="Unplaced"/>
</dbReference>
<dbReference type="Pfam" id="PF00939">
    <property type="entry name" value="Na_sulph_symp"/>
    <property type="match status" value="2"/>
</dbReference>
<comment type="similarity">
    <text evidence="2">Belongs to the SLC13A/DASS transporter (TC 2.A.47) family. NADC subfamily.</text>
</comment>
<organism evidence="9 10">
    <name type="scientific">Priapulus caudatus</name>
    <name type="common">Priapulid worm</name>
    <dbReference type="NCBI Taxonomy" id="37621"/>
    <lineage>
        <taxon>Eukaryota</taxon>
        <taxon>Metazoa</taxon>
        <taxon>Ecdysozoa</taxon>
        <taxon>Scalidophora</taxon>
        <taxon>Priapulida</taxon>
        <taxon>Priapulimorpha</taxon>
        <taxon>Priapulimorphida</taxon>
        <taxon>Priapulidae</taxon>
        <taxon>Priapulus</taxon>
    </lineage>
</organism>
<feature type="transmembrane region" description="Helical" evidence="8">
    <location>
        <begin position="287"/>
        <end position="309"/>
    </location>
</feature>
<dbReference type="GeneID" id="106818224"/>
<name>A0ABM1F1W2_PRICU</name>
<feature type="transmembrane region" description="Helical" evidence="8">
    <location>
        <begin position="574"/>
        <end position="597"/>
    </location>
</feature>
<evidence type="ECO:0000256" key="6">
    <source>
        <dbReference type="ARBA" id="ARBA00023136"/>
    </source>
</evidence>
<evidence type="ECO:0000256" key="2">
    <source>
        <dbReference type="ARBA" id="ARBA00006772"/>
    </source>
</evidence>
<dbReference type="PANTHER" id="PTHR10283:SF82">
    <property type="entry name" value="SOLUTE CARRIER FAMILY 13 MEMBER 2"/>
    <property type="match status" value="1"/>
</dbReference>
<dbReference type="PROSITE" id="PS01271">
    <property type="entry name" value="NA_SULFATE"/>
    <property type="match status" value="1"/>
</dbReference>
<feature type="transmembrane region" description="Helical" evidence="8">
    <location>
        <begin position="388"/>
        <end position="406"/>
    </location>
</feature>
<protein>
    <submittedName>
        <fullName evidence="10">Solute carrier family 13 member 5-like</fullName>
    </submittedName>
</protein>
<evidence type="ECO:0000256" key="7">
    <source>
        <dbReference type="SAM" id="MobiDB-lite"/>
    </source>
</evidence>
<reference evidence="10" key="1">
    <citation type="submission" date="2025-08" db="UniProtKB">
        <authorList>
            <consortium name="RefSeq"/>
        </authorList>
    </citation>
    <scope>IDENTIFICATION</scope>
</reference>
<evidence type="ECO:0000256" key="4">
    <source>
        <dbReference type="ARBA" id="ARBA00022692"/>
    </source>
</evidence>
<evidence type="ECO:0000256" key="8">
    <source>
        <dbReference type="SAM" id="Phobius"/>
    </source>
</evidence>
<feature type="region of interest" description="Disordered" evidence="7">
    <location>
        <begin position="187"/>
        <end position="237"/>
    </location>
</feature>
<accession>A0ABM1F1W2</accession>
<feature type="transmembrane region" description="Helical" evidence="8">
    <location>
        <begin position="350"/>
        <end position="368"/>
    </location>
</feature>
<keyword evidence="4 8" id="KW-0812">Transmembrane</keyword>
<feature type="transmembrane region" description="Helical" evidence="8">
    <location>
        <begin position="446"/>
        <end position="464"/>
    </location>
</feature>
<gene>
    <name evidence="10" type="primary">LOC106818224</name>
</gene>
<keyword evidence="5 8" id="KW-1133">Transmembrane helix</keyword>
<keyword evidence="9" id="KW-1185">Reference proteome</keyword>
<evidence type="ECO:0000256" key="3">
    <source>
        <dbReference type="ARBA" id="ARBA00022448"/>
    </source>
</evidence>
<feature type="transmembrane region" description="Helical" evidence="8">
    <location>
        <begin position="484"/>
        <end position="503"/>
    </location>
</feature>
<dbReference type="CDD" id="cd01115">
    <property type="entry name" value="SLC13_permease"/>
    <property type="match status" value="1"/>
</dbReference>
<keyword evidence="6 8" id="KW-0472">Membrane</keyword>
<feature type="transmembrane region" description="Helical" evidence="8">
    <location>
        <begin position="245"/>
        <end position="267"/>
    </location>
</feature>
<comment type="subcellular location">
    <subcellularLocation>
        <location evidence="1">Membrane</location>
        <topology evidence="1">Multi-pass membrane protein</topology>
    </subcellularLocation>
</comment>
<feature type="transmembrane region" description="Helical" evidence="8">
    <location>
        <begin position="42"/>
        <end position="61"/>
    </location>
</feature>
<proteinExistence type="inferred from homology"/>
<feature type="transmembrane region" description="Helical" evidence="8">
    <location>
        <begin position="12"/>
        <end position="30"/>
    </location>
</feature>
<dbReference type="InterPro" id="IPR001898">
    <property type="entry name" value="SLC13A/DASS"/>
</dbReference>
<evidence type="ECO:0000256" key="5">
    <source>
        <dbReference type="ARBA" id="ARBA00022989"/>
    </source>
</evidence>
<sequence length="623" mass="67570">MAIYWMTEALPLAVTSLIPAVLFPLLGVLTSRKVAMQYLKDTNMLFLGGLVMAIAVEHRSLHRRIALKVMTLVGSKPRCHTPGRFEAKFQGQVPISLAKVTGRMINCQVAGLRDETTQSMWISNTAASAMMVPIVQALIKQLTAIRSEKPPTDQENETMEKMPLEHDLHVTEETDVDQIYNNHNEKLGEADNAENGGGDRDVQQQRYGDKHHQHHEKKPLTSHQDEDPEEGQAARSQEDAAFAKGMLLAISYGAAVGGTATLTGSPPNLVLSGLVETWYHGKAGLNFATWFGFAAPLSVVMLVILWLWLQFNFLGVRTLCGCCIKGRNSADAAVEKVIKDENSKMGRMTFAEWEILVCFICLVVLWFARDPKFMPGWGEAFVDEYGTMFPSDATAALTIGLIIFMLPAHAPPCLQGIFPLPGEEKSGVRRHSTESLLPWDSVQHKMPWGIILLLGGGFALAAGVEESGLSAWVSGGLSSLNVLPVWVAVWAVCLITGCMTEIVSNTATANIVLPLLAKLATSLNVSPLLLMMPATIVASFAFTLPVATPPNAIVFATGELHVVDMAKCGIVMDIVGQLLAMGLAMTYGVHVFGFGTYPDWAKDPSEMLTSTVAAINVTTEAIL</sequence>
<feature type="compositionally biased region" description="Basic and acidic residues" evidence="7">
    <location>
        <begin position="197"/>
        <end position="210"/>
    </location>
</feature>
<keyword evidence="3" id="KW-0813">Transport</keyword>
<evidence type="ECO:0000313" key="10">
    <source>
        <dbReference type="RefSeq" id="XP_014678433.1"/>
    </source>
</evidence>
<dbReference type="InterPro" id="IPR031312">
    <property type="entry name" value="Na/sul_symport_CS"/>
</dbReference>